<dbReference type="SUPFAM" id="SSF55811">
    <property type="entry name" value="Nudix"/>
    <property type="match status" value="1"/>
</dbReference>
<evidence type="ECO:0000313" key="5">
    <source>
        <dbReference type="Proteomes" id="UP000199403"/>
    </source>
</evidence>
<dbReference type="InterPro" id="IPR015797">
    <property type="entry name" value="NUDIX_hydrolase-like_dom_sf"/>
</dbReference>
<dbReference type="InterPro" id="IPR000086">
    <property type="entry name" value="NUDIX_hydrolase_dom"/>
</dbReference>
<dbReference type="PROSITE" id="PS00893">
    <property type="entry name" value="NUDIX_BOX"/>
    <property type="match status" value="1"/>
</dbReference>
<dbReference type="PROSITE" id="PS51462">
    <property type="entry name" value="NUDIX"/>
    <property type="match status" value="1"/>
</dbReference>
<dbReference type="GO" id="GO:0016787">
    <property type="term" value="F:hydrolase activity"/>
    <property type="evidence" value="ECO:0007669"/>
    <property type="project" value="UniProtKB-KW"/>
</dbReference>
<evidence type="ECO:0000259" key="3">
    <source>
        <dbReference type="PROSITE" id="PS51462"/>
    </source>
</evidence>
<keyword evidence="5" id="KW-1185">Reference proteome</keyword>
<keyword evidence="1 2" id="KW-0378">Hydrolase</keyword>
<dbReference type="RefSeq" id="WP_092176796.1">
    <property type="nucleotide sequence ID" value="NZ_FNZH01000005.1"/>
</dbReference>
<feature type="domain" description="Nudix hydrolase" evidence="3">
    <location>
        <begin position="7"/>
        <end position="138"/>
    </location>
</feature>
<reference evidence="5" key="1">
    <citation type="submission" date="2016-10" db="EMBL/GenBank/DDBJ databases">
        <authorList>
            <person name="Varghese N."/>
            <person name="Submissions S."/>
        </authorList>
    </citation>
    <scope>NUCLEOTIDE SEQUENCE [LARGE SCALE GENOMIC DNA]</scope>
    <source>
        <strain evidence="5">IBRC-M 10761</strain>
    </source>
</reference>
<dbReference type="STRING" id="1416801.SAMN05192553_105277"/>
<dbReference type="OrthoDB" id="9786141at2"/>
<dbReference type="PANTHER" id="PTHR43736:SF1">
    <property type="entry name" value="DIHYDRONEOPTERIN TRIPHOSPHATE DIPHOSPHATASE"/>
    <property type="match status" value="1"/>
</dbReference>
<accession>A0A1H7A0P5</accession>
<dbReference type="Proteomes" id="UP000199403">
    <property type="component" value="Unassembled WGS sequence"/>
</dbReference>
<sequence>MYEYAYPRPALSSDALVHDVSKNRVLLIKRKNPPFQGKWALPGGFVEEYELPEQACRRELKEETDLDVSEGKMVGVFGEKGRDPRGWMVSVAFLFTLTQPATARAGSDSSEVAWFSLSDLPELAFDHQKMLQQAGLIENHNL</sequence>
<dbReference type="InterPro" id="IPR020084">
    <property type="entry name" value="NUDIX_hydrolase_CS"/>
</dbReference>
<proteinExistence type="inferred from homology"/>
<dbReference type="Pfam" id="PF00293">
    <property type="entry name" value="NUDIX"/>
    <property type="match status" value="1"/>
</dbReference>
<comment type="similarity">
    <text evidence="2">Belongs to the Nudix hydrolase family.</text>
</comment>
<organism evidence="4 5">
    <name type="scientific">Cyclobacterium xiamenense</name>
    <dbReference type="NCBI Taxonomy" id="1297121"/>
    <lineage>
        <taxon>Bacteria</taxon>
        <taxon>Pseudomonadati</taxon>
        <taxon>Bacteroidota</taxon>
        <taxon>Cytophagia</taxon>
        <taxon>Cytophagales</taxon>
        <taxon>Cyclobacteriaceae</taxon>
        <taxon>Cyclobacterium</taxon>
    </lineage>
</organism>
<name>A0A1H7A0P5_9BACT</name>
<evidence type="ECO:0000256" key="2">
    <source>
        <dbReference type="RuleBase" id="RU003476"/>
    </source>
</evidence>
<dbReference type="PANTHER" id="PTHR43736">
    <property type="entry name" value="ADP-RIBOSE PYROPHOSPHATASE"/>
    <property type="match status" value="1"/>
</dbReference>
<dbReference type="EMBL" id="FNZH01000005">
    <property type="protein sequence ID" value="SEJ59048.1"/>
    <property type="molecule type" value="Genomic_DNA"/>
</dbReference>
<protein>
    <submittedName>
        <fullName evidence="4">8-oxo-dGTP diphosphatase</fullName>
    </submittedName>
</protein>
<evidence type="ECO:0000313" key="4">
    <source>
        <dbReference type="EMBL" id="SEJ59048.1"/>
    </source>
</evidence>
<dbReference type="PRINTS" id="PR00502">
    <property type="entry name" value="NUDIXFAMILY"/>
</dbReference>
<evidence type="ECO:0000256" key="1">
    <source>
        <dbReference type="ARBA" id="ARBA00022801"/>
    </source>
</evidence>
<dbReference type="AlphaFoldDB" id="A0A1H7A0P5"/>
<dbReference type="Gene3D" id="3.90.79.10">
    <property type="entry name" value="Nucleoside Triphosphate Pyrophosphohydrolase"/>
    <property type="match status" value="1"/>
</dbReference>
<gene>
    <name evidence="4" type="ORF">SAMN05192553_105277</name>
</gene>
<dbReference type="InterPro" id="IPR020476">
    <property type="entry name" value="Nudix_hydrolase"/>
</dbReference>
<dbReference type="CDD" id="cd18873">
    <property type="entry name" value="NUDIX_NadM_like"/>
    <property type="match status" value="1"/>
</dbReference>